<comment type="caution">
    <text evidence="4">The sequence shown here is derived from an EMBL/GenBank/DDBJ whole genome shotgun (WGS) entry which is preliminary data.</text>
</comment>
<dbReference type="Proteomes" id="UP000602395">
    <property type="component" value="Unassembled WGS sequence"/>
</dbReference>
<feature type="domain" description="Guanylate cyclase" evidence="3">
    <location>
        <begin position="41"/>
        <end position="171"/>
    </location>
</feature>
<dbReference type="CDD" id="cd07302">
    <property type="entry name" value="CHD"/>
    <property type="match status" value="1"/>
</dbReference>
<protein>
    <submittedName>
        <fullName evidence="4">AAA family ATPase</fullName>
    </submittedName>
</protein>
<dbReference type="Gene3D" id="3.30.70.1230">
    <property type="entry name" value="Nucleotide cyclase"/>
    <property type="match status" value="1"/>
</dbReference>
<reference evidence="4 5" key="1">
    <citation type="submission" date="2020-09" db="EMBL/GenBank/DDBJ databases">
        <title>Novel species in genus Gordonia.</title>
        <authorList>
            <person name="Zhang G."/>
        </authorList>
    </citation>
    <scope>NUCLEOTIDE SEQUENCE [LARGE SCALE GENOMIC DNA]</scope>
    <source>
        <strain evidence="4 5">ON-33</strain>
    </source>
</reference>
<evidence type="ECO:0000256" key="2">
    <source>
        <dbReference type="ARBA" id="ARBA00022840"/>
    </source>
</evidence>
<dbReference type="RefSeq" id="WP_190266171.1">
    <property type="nucleotide sequence ID" value="NZ_BAABAD010000003.1"/>
</dbReference>
<dbReference type="SMART" id="SM00044">
    <property type="entry name" value="CYCc"/>
    <property type="match status" value="1"/>
</dbReference>
<evidence type="ECO:0000259" key="3">
    <source>
        <dbReference type="PROSITE" id="PS50125"/>
    </source>
</evidence>
<dbReference type="SUPFAM" id="SSF55073">
    <property type="entry name" value="Nucleotide cyclase"/>
    <property type="match status" value="1"/>
</dbReference>
<dbReference type="Gene3D" id="3.40.50.300">
    <property type="entry name" value="P-loop containing nucleotide triphosphate hydrolases"/>
    <property type="match status" value="1"/>
</dbReference>
<dbReference type="PROSITE" id="PS50125">
    <property type="entry name" value="GUANYLATE_CYCLASE_2"/>
    <property type="match status" value="1"/>
</dbReference>
<sequence>MTARMTCGSCGTGLRDHAKFCDECGAAVAVPGGAAKYKQVTVLFADVVRSMGIAAAVDIERLREIMTELMERSATVIHRYGGTVEYTGDGVMAIFGAPIALEDHAFRGCLAALAIQEDEQRLAGEVQRRDGLALRLRIGLNSGQVIADEIDSGRLGYSATGEAIGFAQRMESAAPPGGVMLSESTARLVENAVTLGEPEYVRIKGRDDPVLARRLIGIGLPGGRGRRAEVGMVGRRSEMSTLATMVDRTVAGHGEVANVVGPAGIGKSRMARETAALAAARGLQVWWVFCESHARDIPFHTVRRLLRVVNGIEGLDARAARARLREHLPNADPVDLHLLDDLLEIAAQDRPVPQIDPDARRRRLIALLGSMSLNRTTSALVVIEDAHWIDPVSESMLADLLGVVTRAPSMALITSRTEHQGALTKLRDSQSIVLAPLDDSDTAALLDELLGSDPSIRAVAEVIAVRAAGNPFFAEEMVRELAERGLLTGDPGSYVCLADVAELTVPATVQAVIAARIDRLGASAKQTLNVASVIGHRFGVDLFAALGITPVVDELISAELIDRVQFSPIDTYIFRHPLIRAVAYESQLRSDRAETHRRLAVAMRASEPPLEEENAALIAGHLQAAGRAVEAYSWHMRAGVWSTARDLAAARLSWDRAQLIADGLPEDMPERPAMRIAPRTMLCATDYQGGAVDEAHGRFAELRGLCDAVGDKVSLAIGMTGPLTELVYGGHIRAGSRLATEQMELLESIGDPDLTMPLSFLAFAAWFENGEIDEIARWSQIVIDLAGGDPQSGAGFGVGSPLAIALTWRGFARYWLGRAGWRHDLHDAVAMARRSSSPAGQYAATLAAALTWSYAFAIQNGVLRADDDKVRALGDGVLIAESSGNDVALSLAEYGLGIALLSRDTATDRDRGLMTMTKVRDTWMNKNVALQDVPIAELWIAREVARRDGHAASIPVMRRVVDELHEEDRLGYCVWATGVLVGSLLVRGRDHDLAEAQAAVERLGAVRAEQESAIRAVSLVRLRALLARARGDLAGFRELVGRYRVLSESYGFDGHCDWAQAMGENHGQTPTR</sequence>
<keyword evidence="2" id="KW-0067">ATP-binding</keyword>
<dbReference type="SUPFAM" id="SSF52540">
    <property type="entry name" value="P-loop containing nucleoside triphosphate hydrolases"/>
    <property type="match status" value="1"/>
</dbReference>
<dbReference type="Pfam" id="PF13191">
    <property type="entry name" value="AAA_16"/>
    <property type="match status" value="1"/>
</dbReference>
<dbReference type="InterPro" id="IPR001054">
    <property type="entry name" value="A/G_cyclase"/>
</dbReference>
<dbReference type="InterPro" id="IPR027417">
    <property type="entry name" value="P-loop_NTPase"/>
</dbReference>
<accession>A0ABR7W931</accession>
<name>A0ABR7W931_9ACTN</name>
<keyword evidence="1" id="KW-0547">Nucleotide-binding</keyword>
<evidence type="ECO:0000313" key="4">
    <source>
        <dbReference type="EMBL" id="MBD1319327.1"/>
    </source>
</evidence>
<dbReference type="PANTHER" id="PTHR16305:SF28">
    <property type="entry name" value="GUANYLATE CYCLASE DOMAIN-CONTAINING PROTEIN"/>
    <property type="match status" value="1"/>
</dbReference>
<gene>
    <name evidence="4" type="ORF">IDF66_07000</name>
</gene>
<dbReference type="PANTHER" id="PTHR16305">
    <property type="entry name" value="TESTICULAR SOLUBLE ADENYLYL CYCLASE"/>
    <property type="match status" value="1"/>
</dbReference>
<evidence type="ECO:0000256" key="1">
    <source>
        <dbReference type="ARBA" id="ARBA00022741"/>
    </source>
</evidence>
<dbReference type="InterPro" id="IPR041664">
    <property type="entry name" value="AAA_16"/>
</dbReference>
<proteinExistence type="predicted"/>
<dbReference type="EMBL" id="JACWMS010000001">
    <property type="protein sequence ID" value="MBD1319327.1"/>
    <property type="molecule type" value="Genomic_DNA"/>
</dbReference>
<evidence type="ECO:0000313" key="5">
    <source>
        <dbReference type="Proteomes" id="UP000602395"/>
    </source>
</evidence>
<dbReference type="InterPro" id="IPR029787">
    <property type="entry name" value="Nucleotide_cyclase"/>
</dbReference>
<organism evidence="4 5">
    <name type="scientific">Gordonia hankookensis</name>
    <dbReference type="NCBI Taxonomy" id="589403"/>
    <lineage>
        <taxon>Bacteria</taxon>
        <taxon>Bacillati</taxon>
        <taxon>Actinomycetota</taxon>
        <taxon>Actinomycetes</taxon>
        <taxon>Mycobacteriales</taxon>
        <taxon>Gordoniaceae</taxon>
        <taxon>Gordonia</taxon>
    </lineage>
</organism>
<dbReference type="Pfam" id="PF00211">
    <property type="entry name" value="Guanylate_cyc"/>
    <property type="match status" value="1"/>
</dbReference>
<keyword evidence="5" id="KW-1185">Reference proteome</keyword>